<proteinExistence type="predicted"/>
<feature type="transmembrane region" description="Helical" evidence="1">
    <location>
        <begin position="107"/>
        <end position="131"/>
    </location>
</feature>
<feature type="domain" description="DUF7144" evidence="2">
    <location>
        <begin position="12"/>
        <end position="128"/>
    </location>
</feature>
<feature type="transmembrane region" description="Helical" evidence="1">
    <location>
        <begin position="12"/>
        <end position="38"/>
    </location>
</feature>
<keyword evidence="1" id="KW-0812">Transmembrane</keyword>
<keyword evidence="1" id="KW-1133">Transmembrane helix</keyword>
<accession>A0AAU7W7J4</accession>
<dbReference type="InterPro" id="IPR055568">
    <property type="entry name" value="DUF7144"/>
</dbReference>
<dbReference type="Pfam" id="PF23636">
    <property type="entry name" value="DUF7144"/>
    <property type="match status" value="1"/>
</dbReference>
<feature type="transmembrane region" description="Helical" evidence="1">
    <location>
        <begin position="82"/>
        <end position="101"/>
    </location>
</feature>
<dbReference type="EMBL" id="CP158374">
    <property type="protein sequence ID" value="XBX82431.1"/>
    <property type="molecule type" value="Genomic_DNA"/>
</dbReference>
<organism evidence="3">
    <name type="scientific">Agromyces sp. G08B096</name>
    <dbReference type="NCBI Taxonomy" id="3156399"/>
    <lineage>
        <taxon>Bacteria</taxon>
        <taxon>Bacillati</taxon>
        <taxon>Actinomycetota</taxon>
        <taxon>Actinomycetes</taxon>
        <taxon>Micrococcales</taxon>
        <taxon>Microbacteriaceae</taxon>
        <taxon>Agromyces</taxon>
    </lineage>
</organism>
<evidence type="ECO:0000259" key="2">
    <source>
        <dbReference type="Pfam" id="PF23636"/>
    </source>
</evidence>
<keyword evidence="1" id="KW-0472">Membrane</keyword>
<evidence type="ECO:0000313" key="3">
    <source>
        <dbReference type="EMBL" id="XBX82431.1"/>
    </source>
</evidence>
<name>A0AAU7W7J4_9MICO</name>
<evidence type="ECO:0000256" key="1">
    <source>
        <dbReference type="SAM" id="Phobius"/>
    </source>
</evidence>
<gene>
    <name evidence="3" type="ORF">ABIQ69_00550</name>
</gene>
<reference evidence="3" key="1">
    <citation type="submission" date="2024-05" db="EMBL/GenBank/DDBJ databases">
        <authorList>
            <person name="Yu L."/>
        </authorList>
    </citation>
    <scope>NUCLEOTIDE SEQUENCE</scope>
    <source>
        <strain evidence="3">G08B096</strain>
    </source>
</reference>
<dbReference type="AlphaFoldDB" id="A0AAU7W7J4"/>
<feature type="transmembrane region" description="Helical" evidence="1">
    <location>
        <begin position="58"/>
        <end position="77"/>
    </location>
</feature>
<sequence length="140" mass="14832">MSDVKVSGWAGWGVFAAIMLILAGSFDMLYGFIALALPDSAYLQAPTGALLLFDVAGWGWWHVISGALLVLVGAALFSGAAWARVAAVILVTFNAIGQLALLPVQPWWSLIVLSLDILVIYAITVHGRDLIAAGPGRRRS</sequence>
<protein>
    <recommendedName>
        <fullName evidence="2">DUF7144 domain-containing protein</fullName>
    </recommendedName>
</protein>
<dbReference type="RefSeq" id="WP_350348448.1">
    <property type="nucleotide sequence ID" value="NZ_CP158374.1"/>
</dbReference>